<evidence type="ECO:0000256" key="3">
    <source>
        <dbReference type="ARBA" id="ARBA00022692"/>
    </source>
</evidence>
<keyword evidence="3 6" id="KW-0812">Transmembrane</keyword>
<evidence type="ECO:0000313" key="7">
    <source>
        <dbReference type="EMBL" id="ANG64580.1"/>
    </source>
</evidence>
<dbReference type="RefSeq" id="WP_067386179.1">
    <property type="nucleotide sequence ID" value="NZ_CP015839.1"/>
</dbReference>
<reference evidence="7 8" key="2">
    <citation type="journal article" date="2018" name="Int. J. Syst. Evol. Microbiol.">
        <title>Marinobacterium aestuarii sp. nov., a benzene-degrading marine bacterium isolated from estuary sediment.</title>
        <authorList>
            <person name="Bae S.S."/>
            <person name="Jung J."/>
            <person name="Chung D."/>
            <person name="Baek K."/>
        </authorList>
    </citation>
    <scope>NUCLEOTIDE SEQUENCE [LARGE SCALE GENOMIC DNA]</scope>
    <source>
        <strain evidence="7 8">ST58-10</strain>
    </source>
</reference>
<keyword evidence="5 6" id="KW-0472">Membrane</keyword>
<sequence>MTPELLLEHTGLFVLSLLANGLSALAGGGAGLLQLPVLLFLGLSFSVALATHKIASVALGLGATLRHLREGHLEPRFCGYILACGLPGVVLGAWSVLKLPEAWTLLALGLLTCALGIYSGCKKQLGMTFEPRNRDRRGLIIGGIGLLLIGILNGSLTSGTGLFVTLWLVRWFGFDYQRAVSYVLVLVGLFWNGLGALTISLQQAPQWPWLPALLLGALIGAYCGAHLSIAKGNKLVKRAFETLTILVGIKLTGDALALLQLFPVTE</sequence>
<dbReference type="PANTHER" id="PTHR43701">
    <property type="entry name" value="MEMBRANE TRANSPORTER PROTEIN MJ0441-RELATED"/>
    <property type="match status" value="1"/>
</dbReference>
<comment type="similarity">
    <text evidence="2 6">Belongs to the 4-toluene sulfonate uptake permease (TSUP) (TC 2.A.102) family.</text>
</comment>
<dbReference type="KEGG" id="mars:A8C75_20285"/>
<dbReference type="PANTHER" id="PTHR43701:SF2">
    <property type="entry name" value="MEMBRANE TRANSPORTER PROTEIN YJNA-RELATED"/>
    <property type="match status" value="1"/>
</dbReference>
<keyword evidence="8" id="KW-1185">Reference proteome</keyword>
<protein>
    <recommendedName>
        <fullName evidence="6">Probable membrane transporter protein</fullName>
    </recommendedName>
</protein>
<dbReference type="InterPro" id="IPR051598">
    <property type="entry name" value="TSUP/Inactive_protease-like"/>
</dbReference>
<dbReference type="STRING" id="1821621.A8C75_20285"/>
<feature type="transmembrane region" description="Helical" evidence="6">
    <location>
        <begin position="139"/>
        <end position="167"/>
    </location>
</feature>
<feature type="transmembrane region" description="Helical" evidence="6">
    <location>
        <begin position="77"/>
        <end position="96"/>
    </location>
</feature>
<dbReference type="GO" id="GO:0005886">
    <property type="term" value="C:plasma membrane"/>
    <property type="evidence" value="ECO:0007669"/>
    <property type="project" value="UniProtKB-SubCell"/>
</dbReference>
<name>A0A1A9F3N6_9GAMM</name>
<evidence type="ECO:0000256" key="6">
    <source>
        <dbReference type="RuleBase" id="RU363041"/>
    </source>
</evidence>
<evidence type="ECO:0000256" key="2">
    <source>
        <dbReference type="ARBA" id="ARBA00009142"/>
    </source>
</evidence>
<dbReference type="InterPro" id="IPR002781">
    <property type="entry name" value="TM_pro_TauE-like"/>
</dbReference>
<evidence type="ECO:0000256" key="1">
    <source>
        <dbReference type="ARBA" id="ARBA00004141"/>
    </source>
</evidence>
<comment type="subcellular location">
    <subcellularLocation>
        <location evidence="6">Cell membrane</location>
        <topology evidence="6">Multi-pass membrane protein</topology>
    </subcellularLocation>
    <subcellularLocation>
        <location evidence="1">Membrane</location>
        <topology evidence="1">Multi-pass membrane protein</topology>
    </subcellularLocation>
</comment>
<accession>A0A1A9F3N6</accession>
<dbReference type="Pfam" id="PF01925">
    <property type="entry name" value="TauE"/>
    <property type="match status" value="1"/>
</dbReference>
<dbReference type="OrthoDB" id="8559109at2"/>
<feature type="transmembrane region" description="Helical" evidence="6">
    <location>
        <begin position="102"/>
        <end position="118"/>
    </location>
</feature>
<dbReference type="EMBL" id="CP015839">
    <property type="protein sequence ID" value="ANG64580.1"/>
    <property type="molecule type" value="Genomic_DNA"/>
</dbReference>
<gene>
    <name evidence="7" type="ORF">A8C75_20285</name>
</gene>
<dbReference type="Proteomes" id="UP000078070">
    <property type="component" value="Chromosome"/>
</dbReference>
<feature type="transmembrane region" description="Helical" evidence="6">
    <location>
        <begin position="179"/>
        <end position="197"/>
    </location>
</feature>
<proteinExistence type="inferred from homology"/>
<feature type="transmembrane region" description="Helical" evidence="6">
    <location>
        <begin position="12"/>
        <end position="33"/>
    </location>
</feature>
<evidence type="ECO:0000256" key="5">
    <source>
        <dbReference type="ARBA" id="ARBA00023136"/>
    </source>
</evidence>
<keyword evidence="4 6" id="KW-1133">Transmembrane helix</keyword>
<reference evidence="8" key="1">
    <citation type="submission" date="2016-05" db="EMBL/GenBank/DDBJ databases">
        <authorList>
            <person name="Baek K."/>
            <person name="Yang S.-J."/>
        </authorList>
    </citation>
    <scope>NUCLEOTIDE SEQUENCE [LARGE SCALE GENOMIC DNA]</scope>
    <source>
        <strain evidence="8">ST58-10</strain>
    </source>
</reference>
<feature type="transmembrane region" description="Helical" evidence="6">
    <location>
        <begin position="209"/>
        <end position="230"/>
    </location>
</feature>
<organism evidence="7 8">
    <name type="scientific">Marinobacterium aestuarii</name>
    <dbReference type="NCBI Taxonomy" id="1821621"/>
    <lineage>
        <taxon>Bacteria</taxon>
        <taxon>Pseudomonadati</taxon>
        <taxon>Pseudomonadota</taxon>
        <taxon>Gammaproteobacteria</taxon>
        <taxon>Oceanospirillales</taxon>
        <taxon>Oceanospirillaceae</taxon>
        <taxon>Marinobacterium</taxon>
    </lineage>
</organism>
<evidence type="ECO:0000256" key="4">
    <source>
        <dbReference type="ARBA" id="ARBA00022989"/>
    </source>
</evidence>
<keyword evidence="6" id="KW-1003">Cell membrane</keyword>
<evidence type="ECO:0000313" key="8">
    <source>
        <dbReference type="Proteomes" id="UP000078070"/>
    </source>
</evidence>
<dbReference type="AlphaFoldDB" id="A0A1A9F3N6"/>
<feature type="transmembrane region" description="Helical" evidence="6">
    <location>
        <begin position="39"/>
        <end position="65"/>
    </location>
</feature>